<sequence length="335" mass="36404">MYAVRSSPKSSRVMFWDDGEVFSFGRLHAIVSRSSLCSLSVGAAAEEDVAGGGFLAAREIPGIQLSIISPLIFRDFMAKISRLNNGSVRSPKSSSHDSPAAAVPVRVTLLSFFASPLTGQPKSVGSEAAALLETASMHRWTIPKSSAMGIRPWQEARAFSEYLMFLSTDSEKNLSVFEMRLSSEYSSILSGAAEGRCSGGGHVDFHAVAEFRGRLEGFATAREIGERDLTLLLVVLFLDFSSNVAVELVACSRGLSDCELENKGIRQGAHEGNYESGDDDDDLLSAKKATPELKWKMEIFHLMGPIKKHLPPLKYDSSKNSMKPSNGFHMEPSTT</sequence>
<evidence type="ECO:0000313" key="2">
    <source>
        <dbReference type="EMBL" id="GER30816.1"/>
    </source>
</evidence>
<evidence type="ECO:0000256" key="1">
    <source>
        <dbReference type="SAM" id="MobiDB-lite"/>
    </source>
</evidence>
<dbReference type="AlphaFoldDB" id="A0A5A7PE65"/>
<proteinExistence type="predicted"/>
<gene>
    <name evidence="2" type="ORF">STAS_06781</name>
</gene>
<feature type="region of interest" description="Disordered" evidence="1">
    <location>
        <begin position="313"/>
        <end position="335"/>
    </location>
</feature>
<protein>
    <submittedName>
        <fullName evidence="2">Uncharacterized protein</fullName>
    </submittedName>
</protein>
<name>A0A5A7PE65_STRAF</name>
<dbReference type="EMBL" id="BKCP01004405">
    <property type="protein sequence ID" value="GER30816.1"/>
    <property type="molecule type" value="Genomic_DNA"/>
</dbReference>
<dbReference type="Proteomes" id="UP000325081">
    <property type="component" value="Unassembled WGS sequence"/>
</dbReference>
<keyword evidence="3" id="KW-1185">Reference proteome</keyword>
<reference evidence="3" key="1">
    <citation type="journal article" date="2019" name="Curr. Biol.">
        <title>Genome Sequence of Striga asiatica Provides Insight into the Evolution of Plant Parasitism.</title>
        <authorList>
            <person name="Yoshida S."/>
            <person name="Kim S."/>
            <person name="Wafula E.K."/>
            <person name="Tanskanen J."/>
            <person name="Kim Y.M."/>
            <person name="Honaas L."/>
            <person name="Yang Z."/>
            <person name="Spallek T."/>
            <person name="Conn C.E."/>
            <person name="Ichihashi Y."/>
            <person name="Cheong K."/>
            <person name="Cui S."/>
            <person name="Der J.P."/>
            <person name="Gundlach H."/>
            <person name="Jiao Y."/>
            <person name="Hori C."/>
            <person name="Ishida J.K."/>
            <person name="Kasahara H."/>
            <person name="Kiba T."/>
            <person name="Kim M.S."/>
            <person name="Koo N."/>
            <person name="Laohavisit A."/>
            <person name="Lee Y.H."/>
            <person name="Lumba S."/>
            <person name="McCourt P."/>
            <person name="Mortimer J.C."/>
            <person name="Mutuku J.M."/>
            <person name="Nomura T."/>
            <person name="Sasaki-Sekimoto Y."/>
            <person name="Seto Y."/>
            <person name="Wang Y."/>
            <person name="Wakatake T."/>
            <person name="Sakakibara H."/>
            <person name="Demura T."/>
            <person name="Yamaguchi S."/>
            <person name="Yoneyama K."/>
            <person name="Manabe R.I."/>
            <person name="Nelson D.C."/>
            <person name="Schulman A.H."/>
            <person name="Timko M.P."/>
            <person name="dePamphilis C.W."/>
            <person name="Choi D."/>
            <person name="Shirasu K."/>
        </authorList>
    </citation>
    <scope>NUCLEOTIDE SEQUENCE [LARGE SCALE GENOMIC DNA]</scope>
    <source>
        <strain evidence="3">cv. UVA1</strain>
    </source>
</reference>
<comment type="caution">
    <text evidence="2">The sequence shown here is derived from an EMBL/GenBank/DDBJ whole genome shotgun (WGS) entry which is preliminary data.</text>
</comment>
<accession>A0A5A7PE65</accession>
<evidence type="ECO:0000313" key="3">
    <source>
        <dbReference type="Proteomes" id="UP000325081"/>
    </source>
</evidence>
<organism evidence="2 3">
    <name type="scientific">Striga asiatica</name>
    <name type="common">Asiatic witchweed</name>
    <name type="synonym">Buchnera asiatica</name>
    <dbReference type="NCBI Taxonomy" id="4170"/>
    <lineage>
        <taxon>Eukaryota</taxon>
        <taxon>Viridiplantae</taxon>
        <taxon>Streptophyta</taxon>
        <taxon>Embryophyta</taxon>
        <taxon>Tracheophyta</taxon>
        <taxon>Spermatophyta</taxon>
        <taxon>Magnoliopsida</taxon>
        <taxon>eudicotyledons</taxon>
        <taxon>Gunneridae</taxon>
        <taxon>Pentapetalae</taxon>
        <taxon>asterids</taxon>
        <taxon>lamiids</taxon>
        <taxon>Lamiales</taxon>
        <taxon>Orobanchaceae</taxon>
        <taxon>Buchnereae</taxon>
        <taxon>Striga</taxon>
    </lineage>
</organism>